<evidence type="ECO:0000256" key="1">
    <source>
        <dbReference type="ARBA" id="ARBA00004141"/>
    </source>
</evidence>
<feature type="transmembrane region" description="Helical" evidence="9">
    <location>
        <begin position="1102"/>
        <end position="1121"/>
    </location>
</feature>
<dbReference type="PROSITE" id="PS50893">
    <property type="entry name" value="ABC_TRANSPORTER_2"/>
    <property type="match status" value="2"/>
</dbReference>
<accession>A0A0B1P4F6</accession>
<feature type="domain" description="ABC transporter" evidence="10">
    <location>
        <begin position="570"/>
        <end position="791"/>
    </location>
</feature>
<sequence>MGMDSNSEVMNINGHFKKNKKPGKETSSTSRAEFNTTRILEFDSSEPPQGEKSWLYKLNPFRQGSVPPVPKEKLVTKEYNAGFISRLYFHWMTPLMAVGYKRQLHENDIWSINPRWETGIITSKLQANFKKQIACGGKNPLIFALYETFKRQFWISGFCQLSASIIQATCPFLLRYLIRFAQLAYNAKMGGPPPPSIGIGLGLVFGLTLLQMVQSLQINHSVYRGMVIGGAARASLISLIFTKAMNISSKAKAGDGSICGLSNVRNSTEHLETQLDLEGKIKPKKKKSNDGIGWSNGRVMNLMSVDTHRVDQASALFHLVWTSPIACIYTLALLTINMTYSALAGFGLLILGILFMTQVTKRLFSRRKNISNITDQRISLTLEIMQAIRFVKLFGWESAFLIKLQQIREKEIHAIQILLAIRNVMNTISISLPIFSSMLTFLTYSLTNHNLEPAIVFSSLALFNSLRIPLNLLPLVISQTTDAWSSISRIQEFLLSEDLKNILQVDLEADVAVEIRNADFTWERTPIRETPSKNTQMKDSRTKFHYMEVAKINTLQNKDERLPNPTSESYNNKDDNNNISKPPFQLQDINLVIGRNELVAVIGGVGCGKSSLLAAIAGDMRKTNGELKLGASRAFCSQSAWIQNTTVRENILFGKEMQIDWYNQVIEACNLNPDLETFPFGDMTEIGERGVTISGGQKQRINIARAIYFDSKIILMDDPLSAVDAHVGRQIFDHAILKLMKDRSRILATHQLWVLDKCDRIVLMKEGHIQAVDTYKNLMRNNADFQRLLDSTVTEKHNSRPTDHPSQDGVHVPLNSKLKGSTLMQIEEKAIGKVPWNIYLDYIRASGSITNAFIALVFLIASQCTNIITSLWVAWWSANYFGYSRRSYIAIYVALGVSQALLSFAFSLVVTLISTISSKKIMNRAITRVLRAPMSFFDTTPLGRITNRFSRDVDIMDNELSEAIRVYCMTLVMILTVFCLIIAYFPFFIIALIPLSIFFLYSSSYYRASGRQLKRIESILRSHVFAKFSEGLSGTACIRAYGVQNFYISKIQATLDDMNSAYFLTFANQRWSSIRIDIIAILLVFVTGILAITSRFDVRPSIVGLVLSYILSIVQMMQYLIRQLAEVENGMNAMERLHYYGLSLEEEAPRHTIEIRKTWPETGEIVFKNVFMRYRDNLPLVLNGFSLHVKSGERLGVVGRTGAGKSSIMMTLFRLVELSAGSIVIDNIDISTIGLHDLRSRLAIIPQDPSLFKGTIRSNLDPFSEFIDMELWSALYQSGLVPSSTQPNSKKNDLHLDSVVDDEGSNFSLGQRQLMALARALVRKSRIVICDEATSSVDMETDIKIQQTMITAFKGITLLCIAHRLKTIINYDRICVLERGNIIELDAPKALWNKGGTFRSMCDKSGISEEDFI</sequence>
<keyword evidence="2" id="KW-0813">Transport</keyword>
<dbReference type="InterPro" id="IPR036640">
    <property type="entry name" value="ABC1_TM_sf"/>
</dbReference>
<dbReference type="GO" id="GO:0016020">
    <property type="term" value="C:membrane"/>
    <property type="evidence" value="ECO:0007669"/>
    <property type="project" value="UniProtKB-SubCell"/>
</dbReference>
<dbReference type="GO" id="GO:0140359">
    <property type="term" value="F:ABC-type transporter activity"/>
    <property type="evidence" value="ECO:0007669"/>
    <property type="project" value="InterPro"/>
</dbReference>
<feature type="region of interest" description="Disordered" evidence="8">
    <location>
        <begin position="1"/>
        <end position="38"/>
    </location>
</feature>
<evidence type="ECO:0000256" key="7">
    <source>
        <dbReference type="ARBA" id="ARBA00023136"/>
    </source>
</evidence>
<feature type="transmembrane region" description="Helical" evidence="9">
    <location>
        <begin position="313"/>
        <end position="334"/>
    </location>
</feature>
<feature type="transmembrane region" description="Helical" evidence="9">
    <location>
        <begin position="197"/>
        <end position="216"/>
    </location>
</feature>
<comment type="subcellular location">
    <subcellularLocation>
        <location evidence="1">Membrane</location>
        <topology evidence="1">Multi-pass membrane protein</topology>
    </subcellularLocation>
</comment>
<evidence type="ECO:0000256" key="2">
    <source>
        <dbReference type="ARBA" id="ARBA00022448"/>
    </source>
</evidence>
<dbReference type="FunFam" id="1.20.1560.10:FF:000010">
    <property type="entry name" value="Multidrug resistance-associated ABC transporter"/>
    <property type="match status" value="1"/>
</dbReference>
<keyword evidence="3 9" id="KW-0812">Transmembrane</keyword>
<dbReference type="OMA" id="QVTDAWT"/>
<feature type="transmembrane region" description="Helical" evidence="9">
    <location>
        <begin position="1078"/>
        <end position="1096"/>
    </location>
</feature>
<dbReference type="Proteomes" id="UP000030854">
    <property type="component" value="Unassembled WGS sequence"/>
</dbReference>
<feature type="domain" description="ABC transmembrane type-1" evidence="11">
    <location>
        <begin position="154"/>
        <end position="482"/>
    </location>
</feature>
<gene>
    <name evidence="12" type="ORF">EV44_g2381</name>
</gene>
<organism evidence="12 13">
    <name type="scientific">Uncinula necator</name>
    <name type="common">Grape powdery mildew</name>
    <dbReference type="NCBI Taxonomy" id="52586"/>
    <lineage>
        <taxon>Eukaryota</taxon>
        <taxon>Fungi</taxon>
        <taxon>Dikarya</taxon>
        <taxon>Ascomycota</taxon>
        <taxon>Pezizomycotina</taxon>
        <taxon>Leotiomycetes</taxon>
        <taxon>Erysiphales</taxon>
        <taxon>Erysiphaceae</taxon>
        <taxon>Erysiphe</taxon>
    </lineage>
</organism>
<name>A0A0B1P4F6_UNCNE</name>
<evidence type="ECO:0000259" key="11">
    <source>
        <dbReference type="PROSITE" id="PS50929"/>
    </source>
</evidence>
<evidence type="ECO:0000256" key="3">
    <source>
        <dbReference type="ARBA" id="ARBA00022692"/>
    </source>
</evidence>
<reference evidence="12 13" key="1">
    <citation type="journal article" date="2014" name="BMC Genomics">
        <title>Adaptive genomic structural variation in the grape powdery mildew pathogen, Erysiphe necator.</title>
        <authorList>
            <person name="Jones L."/>
            <person name="Riaz S."/>
            <person name="Morales-Cruz A."/>
            <person name="Amrine K.C."/>
            <person name="McGuire B."/>
            <person name="Gubler W.D."/>
            <person name="Walker M.A."/>
            <person name="Cantu D."/>
        </authorList>
    </citation>
    <scope>NUCLEOTIDE SEQUENCE [LARGE SCALE GENOMIC DNA]</scope>
    <source>
        <strain evidence="13">c</strain>
    </source>
</reference>
<keyword evidence="5" id="KW-0067">ATP-binding</keyword>
<feature type="compositionally biased region" description="Polar residues" evidence="8">
    <location>
        <begin position="1"/>
        <end position="10"/>
    </location>
</feature>
<dbReference type="InterPro" id="IPR050173">
    <property type="entry name" value="ABC_transporter_C-like"/>
</dbReference>
<dbReference type="Pfam" id="PF00005">
    <property type="entry name" value="ABC_tran"/>
    <property type="match status" value="2"/>
</dbReference>
<dbReference type="PROSITE" id="PS50929">
    <property type="entry name" value="ABC_TM1F"/>
    <property type="match status" value="2"/>
</dbReference>
<keyword evidence="13" id="KW-1185">Reference proteome</keyword>
<dbReference type="FunFam" id="3.40.50.300:FF:000997">
    <property type="entry name" value="Multidrug resistance-associated protein 1"/>
    <property type="match status" value="1"/>
</dbReference>
<feature type="transmembrane region" description="Helical" evidence="9">
    <location>
        <begin position="340"/>
        <end position="359"/>
    </location>
</feature>
<comment type="caution">
    <text evidence="12">The sequence shown here is derived from an EMBL/GenBank/DDBJ whole genome shotgun (WGS) entry which is preliminary data.</text>
</comment>
<keyword evidence="4" id="KW-0547">Nucleotide-binding</keyword>
<feature type="transmembrane region" description="Helical" evidence="9">
    <location>
        <begin position="222"/>
        <end position="242"/>
    </location>
</feature>
<dbReference type="PROSITE" id="PS00211">
    <property type="entry name" value="ABC_TRANSPORTER_1"/>
    <property type="match status" value="2"/>
</dbReference>
<dbReference type="GO" id="GO:0005524">
    <property type="term" value="F:ATP binding"/>
    <property type="evidence" value="ECO:0007669"/>
    <property type="project" value="UniProtKB-KW"/>
</dbReference>
<dbReference type="Gene3D" id="1.20.1560.10">
    <property type="entry name" value="ABC transporter type 1, transmembrane domain"/>
    <property type="match status" value="2"/>
</dbReference>
<evidence type="ECO:0000256" key="8">
    <source>
        <dbReference type="SAM" id="MobiDB-lite"/>
    </source>
</evidence>
<dbReference type="STRING" id="52586.A0A0B1P4F6"/>
<dbReference type="CDD" id="cd03244">
    <property type="entry name" value="ABCC_MRP_domain2"/>
    <property type="match status" value="1"/>
</dbReference>
<feature type="region of interest" description="Disordered" evidence="8">
    <location>
        <begin position="557"/>
        <end position="579"/>
    </location>
</feature>
<feature type="domain" description="ABC transporter" evidence="10">
    <location>
        <begin position="1165"/>
        <end position="1404"/>
    </location>
</feature>
<dbReference type="SUPFAM" id="SSF52540">
    <property type="entry name" value="P-loop containing nucleoside triphosphate hydrolases"/>
    <property type="match status" value="2"/>
</dbReference>
<dbReference type="SUPFAM" id="SSF90123">
    <property type="entry name" value="ABC transporter transmembrane region"/>
    <property type="match status" value="2"/>
</dbReference>
<keyword evidence="7 9" id="KW-0472">Membrane</keyword>
<dbReference type="CDD" id="cd18606">
    <property type="entry name" value="ABC_6TM_YOR1_D2_like"/>
    <property type="match status" value="1"/>
</dbReference>
<dbReference type="HOGENOM" id="CLU_000604_27_1_1"/>
<evidence type="ECO:0000256" key="5">
    <source>
        <dbReference type="ARBA" id="ARBA00022840"/>
    </source>
</evidence>
<dbReference type="PANTHER" id="PTHR24223:SF464">
    <property type="entry name" value="ABC-TYPE TRANSPORTER CICA"/>
    <property type="match status" value="1"/>
</dbReference>
<feature type="domain" description="ABC transmembrane type-1" evidence="11">
    <location>
        <begin position="853"/>
        <end position="1129"/>
    </location>
</feature>
<dbReference type="SMART" id="SM00382">
    <property type="entry name" value="AAA"/>
    <property type="match status" value="2"/>
</dbReference>
<dbReference type="CDD" id="cd03250">
    <property type="entry name" value="ABCC_MRP_domain1"/>
    <property type="match status" value="1"/>
</dbReference>
<keyword evidence="6 9" id="KW-1133">Transmembrane helix</keyword>
<feature type="compositionally biased region" description="Polar residues" evidence="8">
    <location>
        <begin position="25"/>
        <end position="38"/>
    </location>
</feature>
<proteinExistence type="predicted"/>
<dbReference type="InterPro" id="IPR027417">
    <property type="entry name" value="P-loop_NTPase"/>
</dbReference>
<feature type="transmembrane region" description="Helical" evidence="9">
    <location>
        <begin position="964"/>
        <end position="983"/>
    </location>
</feature>
<dbReference type="PANTHER" id="PTHR24223">
    <property type="entry name" value="ATP-BINDING CASSETTE SUB-FAMILY C"/>
    <property type="match status" value="1"/>
</dbReference>
<dbReference type="FunFam" id="3.40.50.300:FF:000565">
    <property type="entry name" value="ABC bile acid transporter"/>
    <property type="match status" value="1"/>
</dbReference>
<dbReference type="InterPro" id="IPR003439">
    <property type="entry name" value="ABC_transporter-like_ATP-bd"/>
</dbReference>
<dbReference type="InterPro" id="IPR017871">
    <property type="entry name" value="ABC_transporter-like_CS"/>
</dbReference>
<dbReference type="Gene3D" id="3.40.50.300">
    <property type="entry name" value="P-loop containing nucleotide triphosphate hydrolases"/>
    <property type="match status" value="2"/>
</dbReference>
<evidence type="ECO:0000256" key="6">
    <source>
        <dbReference type="ARBA" id="ARBA00022989"/>
    </source>
</evidence>
<dbReference type="Pfam" id="PF00664">
    <property type="entry name" value="ABC_membrane"/>
    <property type="match status" value="2"/>
</dbReference>
<dbReference type="InterPro" id="IPR011527">
    <property type="entry name" value="ABC1_TM_dom"/>
</dbReference>
<evidence type="ECO:0000259" key="10">
    <source>
        <dbReference type="PROSITE" id="PS50893"/>
    </source>
</evidence>
<feature type="transmembrane region" description="Helical" evidence="9">
    <location>
        <begin position="153"/>
        <end position="177"/>
    </location>
</feature>
<dbReference type="InterPro" id="IPR003593">
    <property type="entry name" value="AAA+_ATPase"/>
</dbReference>
<evidence type="ECO:0000313" key="13">
    <source>
        <dbReference type="Proteomes" id="UP000030854"/>
    </source>
</evidence>
<evidence type="ECO:0000256" key="4">
    <source>
        <dbReference type="ARBA" id="ARBA00022741"/>
    </source>
</evidence>
<evidence type="ECO:0000256" key="9">
    <source>
        <dbReference type="SAM" id="Phobius"/>
    </source>
</evidence>
<dbReference type="CDD" id="cd18597">
    <property type="entry name" value="ABC_6TM_YOR1_D1_like"/>
    <property type="match status" value="1"/>
</dbReference>
<protein>
    <submittedName>
        <fullName evidence="12">Putative abc transporter</fullName>
    </submittedName>
</protein>
<feature type="transmembrane region" description="Helical" evidence="9">
    <location>
        <begin position="852"/>
        <end position="877"/>
    </location>
</feature>
<dbReference type="EMBL" id="JNVN01002241">
    <property type="protein sequence ID" value="KHJ32210.1"/>
    <property type="molecule type" value="Genomic_DNA"/>
</dbReference>
<feature type="transmembrane region" description="Helical" evidence="9">
    <location>
        <begin position="889"/>
        <end position="914"/>
    </location>
</feature>
<evidence type="ECO:0000313" key="12">
    <source>
        <dbReference type="EMBL" id="KHJ32210.1"/>
    </source>
</evidence>
<dbReference type="GO" id="GO:0016887">
    <property type="term" value="F:ATP hydrolysis activity"/>
    <property type="evidence" value="ECO:0007669"/>
    <property type="project" value="InterPro"/>
</dbReference>